<name>A0ABV4DBW5_9LACT</name>
<comment type="caution">
    <text evidence="1">The sequence shown here is derived from an EMBL/GenBank/DDBJ whole genome shotgun (WGS) entry which is preliminary data.</text>
</comment>
<keyword evidence="2" id="KW-1185">Reference proteome</keyword>
<accession>A0ABV4DBW5</accession>
<proteinExistence type="predicted"/>
<gene>
    <name evidence="1" type="ORF">AALM99_08295</name>
</gene>
<evidence type="ECO:0000313" key="2">
    <source>
        <dbReference type="Proteomes" id="UP001565242"/>
    </source>
</evidence>
<organism evidence="1 2">
    <name type="scientific">Lactococcus muris</name>
    <dbReference type="NCBI Taxonomy" id="2941330"/>
    <lineage>
        <taxon>Bacteria</taxon>
        <taxon>Bacillati</taxon>
        <taxon>Bacillota</taxon>
        <taxon>Bacilli</taxon>
        <taxon>Lactobacillales</taxon>
        <taxon>Streptococcaceae</taxon>
        <taxon>Lactococcus</taxon>
    </lineage>
</organism>
<dbReference type="RefSeq" id="WP_251420696.1">
    <property type="nucleotide sequence ID" value="NZ_BAAFQO010000010.1"/>
</dbReference>
<protein>
    <submittedName>
        <fullName evidence="1">Uncharacterized protein</fullName>
    </submittedName>
</protein>
<evidence type="ECO:0000313" key="1">
    <source>
        <dbReference type="EMBL" id="MEY8538438.1"/>
    </source>
</evidence>
<reference evidence="1 2" key="1">
    <citation type="submission" date="2024-03" db="EMBL/GenBank/DDBJ databases">
        <title>Mouse gut bacterial collection (mGBC) of GemPharmatech.</title>
        <authorList>
            <person name="He Y."/>
            <person name="Dong L."/>
            <person name="Wu D."/>
            <person name="Gao X."/>
            <person name="Lin Z."/>
        </authorList>
    </citation>
    <scope>NUCLEOTIDE SEQUENCE [LARGE SCALE GENOMIC DNA]</scope>
    <source>
        <strain evidence="1 2">20-218</strain>
    </source>
</reference>
<sequence length="51" mass="5855">MNVDIDKITSSASELKYLDILKECPIKNFANPNEKLIAAKEEIKKTIEIYQ</sequence>
<dbReference type="EMBL" id="JBCLSQ010000020">
    <property type="protein sequence ID" value="MEY8538438.1"/>
    <property type="molecule type" value="Genomic_DNA"/>
</dbReference>
<dbReference type="Proteomes" id="UP001565242">
    <property type="component" value="Unassembled WGS sequence"/>
</dbReference>